<dbReference type="InterPro" id="IPR016064">
    <property type="entry name" value="NAD/diacylglycerol_kinase_sf"/>
</dbReference>
<evidence type="ECO:0000259" key="3">
    <source>
        <dbReference type="PROSITE" id="PS50056"/>
    </source>
</evidence>
<dbReference type="SMART" id="SM00046">
    <property type="entry name" value="DAGKc"/>
    <property type="match status" value="1"/>
</dbReference>
<dbReference type="EC" id="2.7.1.-" evidence="6"/>
<gene>
    <name evidence="6" type="primary">yegS</name>
    <name evidence="6" type="ORF">PSECIP111854_03519</name>
    <name evidence="5" type="ORF">PSECIP111951_02930</name>
</gene>
<feature type="transmembrane region" description="Helical" evidence="1">
    <location>
        <begin position="66"/>
        <end position="84"/>
    </location>
</feature>
<organism evidence="6 7">
    <name type="scientific">Pseudoalteromonas holothuriae</name>
    <dbReference type="NCBI Taxonomy" id="2963714"/>
    <lineage>
        <taxon>Bacteria</taxon>
        <taxon>Pseudomonadati</taxon>
        <taxon>Pseudomonadota</taxon>
        <taxon>Gammaproteobacteria</taxon>
        <taxon>Alteromonadales</taxon>
        <taxon>Pseudoalteromonadaceae</taxon>
        <taxon>Pseudoalteromonas</taxon>
    </lineage>
</organism>
<dbReference type="GO" id="GO:0005829">
    <property type="term" value="C:cytosol"/>
    <property type="evidence" value="ECO:0007669"/>
    <property type="project" value="TreeGrafter"/>
</dbReference>
<evidence type="ECO:0000313" key="8">
    <source>
        <dbReference type="Proteomes" id="UP001152485"/>
    </source>
</evidence>
<dbReference type="PROSITE" id="PS50146">
    <property type="entry name" value="DAGK"/>
    <property type="match status" value="1"/>
</dbReference>
<reference evidence="6 8" key="1">
    <citation type="submission" date="2022-07" db="EMBL/GenBank/DDBJ databases">
        <authorList>
            <person name="Criscuolo A."/>
        </authorList>
    </citation>
    <scope>NUCLEOTIDE SEQUENCE</scope>
    <source>
        <strain evidence="8">CIP 111951</strain>
        <strain evidence="6">CIP111854</strain>
        <strain evidence="5">CIP111951</strain>
    </source>
</reference>
<dbReference type="SUPFAM" id="SSF52799">
    <property type="entry name" value="(Phosphotyrosine protein) phosphatases II"/>
    <property type="match status" value="1"/>
</dbReference>
<dbReference type="EMBL" id="CAMAPC010000019">
    <property type="protein sequence ID" value="CAH9064718.1"/>
    <property type="molecule type" value="Genomic_DNA"/>
</dbReference>
<dbReference type="InterPro" id="IPR000340">
    <property type="entry name" value="Dual-sp_phosphatase_cat-dom"/>
</dbReference>
<dbReference type="InterPro" id="IPR045540">
    <property type="entry name" value="YegS/DAGK_C"/>
</dbReference>
<dbReference type="Pfam" id="PF00781">
    <property type="entry name" value="DAGK_cat"/>
    <property type="match status" value="1"/>
</dbReference>
<dbReference type="Pfam" id="PF00782">
    <property type="entry name" value="DSPc"/>
    <property type="match status" value="1"/>
</dbReference>
<keyword evidence="6" id="KW-0808">Transferase</keyword>
<dbReference type="PROSITE" id="PS50056">
    <property type="entry name" value="TYR_PHOSPHATASE_2"/>
    <property type="match status" value="1"/>
</dbReference>
<protein>
    <submittedName>
        <fullName evidence="6">Lipid kinase YegS</fullName>
        <ecNumber evidence="6">2.7.1.-</ecNumber>
    </submittedName>
</protein>
<comment type="caution">
    <text evidence="6">The sequence shown here is derived from an EMBL/GenBank/DDBJ whole genome shotgun (WGS) entry which is preliminary data.</text>
</comment>
<keyword evidence="1" id="KW-0472">Membrane</keyword>
<evidence type="ECO:0000256" key="1">
    <source>
        <dbReference type="SAM" id="Phobius"/>
    </source>
</evidence>
<dbReference type="GO" id="GO:0019242">
    <property type="term" value="P:methylglyoxal biosynthetic process"/>
    <property type="evidence" value="ECO:0007669"/>
    <property type="project" value="InterPro"/>
</dbReference>
<feature type="transmembrane region" description="Helical" evidence="1">
    <location>
        <begin position="43"/>
        <end position="60"/>
    </location>
</feature>
<dbReference type="SUPFAM" id="SSF111331">
    <property type="entry name" value="NAD kinase/diacylglycerol kinase-like"/>
    <property type="match status" value="1"/>
</dbReference>
<dbReference type="Pfam" id="PF19279">
    <property type="entry name" value="YegS_C"/>
    <property type="match status" value="1"/>
</dbReference>
<dbReference type="GO" id="GO:0008929">
    <property type="term" value="F:methylglyoxal synthase activity"/>
    <property type="evidence" value="ECO:0007669"/>
    <property type="project" value="InterPro"/>
</dbReference>
<dbReference type="PANTHER" id="PTHR30492:SF0">
    <property type="entry name" value="METHYLGLYOXAL SYNTHASE"/>
    <property type="match status" value="1"/>
</dbReference>
<dbReference type="AlphaFoldDB" id="A0A9W4R3N0"/>
<evidence type="ECO:0000313" key="7">
    <source>
        <dbReference type="Proteomes" id="UP001152467"/>
    </source>
</evidence>
<dbReference type="PROSITE" id="PS50054">
    <property type="entry name" value="TYR_PHOSPHATASE_DUAL"/>
    <property type="match status" value="1"/>
</dbReference>
<dbReference type="Proteomes" id="UP001152467">
    <property type="component" value="Unassembled WGS sequence"/>
</dbReference>
<evidence type="ECO:0000313" key="6">
    <source>
        <dbReference type="EMBL" id="CAH9064718.1"/>
    </source>
</evidence>
<dbReference type="InterPro" id="IPR020422">
    <property type="entry name" value="TYR_PHOSPHATASE_DUAL_dom"/>
</dbReference>
<dbReference type="EMBL" id="CAMAPD010000015">
    <property type="protein sequence ID" value="CAH9063578.1"/>
    <property type="molecule type" value="Genomic_DNA"/>
</dbReference>
<dbReference type="InterPro" id="IPR029021">
    <property type="entry name" value="Prot-tyrosine_phosphatase-like"/>
</dbReference>
<evidence type="ECO:0000259" key="2">
    <source>
        <dbReference type="PROSITE" id="PS50054"/>
    </source>
</evidence>
<dbReference type="InterPro" id="IPR000387">
    <property type="entry name" value="Tyr_Pase_dom"/>
</dbReference>
<keyword evidence="7" id="KW-1185">Reference proteome</keyword>
<proteinExistence type="predicted"/>
<feature type="domain" description="DAGKc" evidence="4">
    <location>
        <begin position="276"/>
        <end position="411"/>
    </location>
</feature>
<accession>A0A9W4R3N0</accession>
<feature type="transmembrane region" description="Helical" evidence="1">
    <location>
        <begin position="96"/>
        <end position="114"/>
    </location>
</feature>
<dbReference type="Gene3D" id="3.40.50.10330">
    <property type="entry name" value="Probable inorganic polyphosphate/atp-NAD kinase, domain 1"/>
    <property type="match status" value="1"/>
</dbReference>
<dbReference type="Gene3D" id="2.60.200.40">
    <property type="match status" value="1"/>
</dbReference>
<dbReference type="NCBIfam" id="NF009025">
    <property type="entry name" value="PRK12361.1"/>
    <property type="match status" value="1"/>
</dbReference>
<evidence type="ECO:0000259" key="4">
    <source>
        <dbReference type="PROSITE" id="PS50146"/>
    </source>
</evidence>
<keyword evidence="1" id="KW-0812">Transmembrane</keyword>
<dbReference type="InterPro" id="IPR001206">
    <property type="entry name" value="Diacylglycerol_kinase_cat_dom"/>
</dbReference>
<keyword evidence="6" id="KW-0418">Kinase</keyword>
<keyword evidence="1" id="KW-1133">Transmembrane helix</keyword>
<dbReference type="FunFam" id="3.90.190.10:FF:000157">
    <property type="entry name" value="Protein-tyrosine phosphatase"/>
    <property type="match status" value="1"/>
</dbReference>
<feature type="domain" description="Tyrosine-protein phosphatase" evidence="2">
    <location>
        <begin position="128"/>
        <end position="275"/>
    </location>
</feature>
<dbReference type="Gene3D" id="3.90.190.10">
    <property type="entry name" value="Protein tyrosine phosphatase superfamily"/>
    <property type="match status" value="1"/>
</dbReference>
<sequence>MHVLIAETHIKMHNRMNNIQIDIGTFLELVSAKYKKEEIVMKMIKYYLLLFLLSVAFVVLSYHNWFFLPALWLCISLACVLFAYSTNYPSVFRKSATGSIPVWIKCILLPYLLATQLYNAFMRHHDKVPAIQKITDDLFLACRLFPSDVDMLESKGVNAILDVTAEFDGLNWSAQQENLYYLNIPILDHFSPTQEQLEHAINWIKAQHQLNNKVVVHCALGRGRSFFMLCAYLLASKPDISVREVIEQVQEIRGTARLNKKQLKRLVKLSNQLKAHQAHNLSLIINPASGSGKWFQHDNAIIGELTKKYTLLFHFTKADTDVKKLSESLIESHEEPHTLVACGGDGTVGQVACAVKNTHHHLGIIPMGTANALAHVLWGFSSKIDPISEACDAIIQHKTVKMDTMQCNGKTALLVVALGLEEQMIDNASREQKNELGQLAYIKGFFSALVTNKALNIHLALDNQPQHEVKCSSIVVANAAPFSTVLAQGCGAPDWQDGLLDVTQLDHTDSTTEQLTTLAELFNNSVRAPDAQNKNIKHCHVKHIQINSDQDLKYSIDGEIDSATELKIHVLPASLSIIAS</sequence>
<dbReference type="InterPro" id="IPR017438">
    <property type="entry name" value="ATP-NAD_kinase_N"/>
</dbReference>
<dbReference type="GO" id="GO:0016301">
    <property type="term" value="F:kinase activity"/>
    <property type="evidence" value="ECO:0007669"/>
    <property type="project" value="UniProtKB-KW"/>
</dbReference>
<dbReference type="PANTHER" id="PTHR30492">
    <property type="entry name" value="METHYLGLYOXAL SYNTHASE"/>
    <property type="match status" value="1"/>
</dbReference>
<evidence type="ECO:0000313" key="5">
    <source>
        <dbReference type="EMBL" id="CAH9063578.1"/>
    </source>
</evidence>
<dbReference type="Proteomes" id="UP001152485">
    <property type="component" value="Unassembled WGS sequence"/>
</dbReference>
<dbReference type="InterPro" id="IPR004363">
    <property type="entry name" value="Methylgl_synth"/>
</dbReference>
<name>A0A9W4R3N0_9GAMM</name>
<dbReference type="SMART" id="SM00195">
    <property type="entry name" value="DSPc"/>
    <property type="match status" value="1"/>
</dbReference>
<feature type="domain" description="Tyrosine specific protein phosphatases" evidence="3">
    <location>
        <begin position="195"/>
        <end position="264"/>
    </location>
</feature>